<dbReference type="InterPro" id="IPR036703">
    <property type="entry name" value="MOB_kinase_act_sf"/>
</dbReference>
<dbReference type="WBParaSite" id="Hba_20435">
    <property type="protein sequence ID" value="Hba_20435"/>
    <property type="gene ID" value="Hba_20435"/>
</dbReference>
<sequence>MTSFLDFLQVNKHKTFRPKKRFPQGTLRYNLHKQAEATLHSGVDLRAAVRLPPQENFDDWLAVHTVDFFNRINLMYGTISDVCTKKSCPTMSGGLKYEYLWQDGVEYKKPTRLSAPDYMLLLMDWIEIRINDETIFPASTNIPFPKDFRQICKKILTRLFRVFVHVYIHHFERIVELGAEPHANTLYKHFYFFVTEHNMVSSKELDALVSISVLYFYIFLLFLYRTQSVQSQEQVRALHSFYLLLHYASIIPHSPYSTISECITLNSRFLYNVEMRKFGRVPKVVFVVTISILRRFFTDVQLTLESFESRFIGFRFDCNMPTGLRIGHGACCFFLLPLAICLIFFIDHFAFLFLHGSFEKKLSLSAYYGG</sequence>
<dbReference type="Gene3D" id="1.20.140.30">
    <property type="entry name" value="MOB kinase activator"/>
    <property type="match status" value="1"/>
</dbReference>
<keyword evidence="2" id="KW-1133">Transmembrane helix</keyword>
<organism evidence="3 4">
    <name type="scientific">Heterorhabditis bacteriophora</name>
    <name type="common">Entomopathogenic nematode worm</name>
    <dbReference type="NCBI Taxonomy" id="37862"/>
    <lineage>
        <taxon>Eukaryota</taxon>
        <taxon>Metazoa</taxon>
        <taxon>Ecdysozoa</taxon>
        <taxon>Nematoda</taxon>
        <taxon>Chromadorea</taxon>
        <taxon>Rhabditida</taxon>
        <taxon>Rhabditina</taxon>
        <taxon>Rhabditomorpha</taxon>
        <taxon>Strongyloidea</taxon>
        <taxon>Heterorhabditidae</taxon>
        <taxon>Heterorhabditis</taxon>
    </lineage>
</organism>
<dbReference type="SUPFAM" id="SSF101152">
    <property type="entry name" value="Mob1/phocein"/>
    <property type="match status" value="1"/>
</dbReference>
<dbReference type="InterPro" id="IPR005301">
    <property type="entry name" value="MOB_kinase_act_fam"/>
</dbReference>
<dbReference type="PANTHER" id="PTHR22599">
    <property type="entry name" value="MPS ONE BINDER KINASE ACTIVATOR-LIKE MOB"/>
    <property type="match status" value="1"/>
</dbReference>
<keyword evidence="2" id="KW-0812">Transmembrane</keyword>
<dbReference type="FunFam" id="1.20.140.30:FF:000001">
    <property type="entry name" value="MOB kinase activator 1A"/>
    <property type="match status" value="1"/>
</dbReference>
<dbReference type="Pfam" id="PF03637">
    <property type="entry name" value="Mob1_phocein"/>
    <property type="match status" value="1"/>
</dbReference>
<reference evidence="4" key="1">
    <citation type="submission" date="2016-11" db="UniProtKB">
        <authorList>
            <consortium name="WormBaseParasite"/>
        </authorList>
    </citation>
    <scope>IDENTIFICATION</scope>
</reference>
<keyword evidence="3" id="KW-1185">Reference proteome</keyword>
<evidence type="ECO:0000256" key="2">
    <source>
        <dbReference type="SAM" id="Phobius"/>
    </source>
</evidence>
<feature type="transmembrane region" description="Helical" evidence="2">
    <location>
        <begin position="326"/>
        <end position="354"/>
    </location>
</feature>
<keyword evidence="1" id="KW-0479">Metal-binding</keyword>
<dbReference type="AlphaFoldDB" id="A0A1I7XRS1"/>
<evidence type="ECO:0000256" key="1">
    <source>
        <dbReference type="PIRSR" id="PIRSR605301-1"/>
    </source>
</evidence>
<dbReference type="Proteomes" id="UP000095283">
    <property type="component" value="Unplaced"/>
</dbReference>
<dbReference type="SMART" id="SM01388">
    <property type="entry name" value="Mob1_phocein"/>
    <property type="match status" value="1"/>
</dbReference>
<name>A0A1I7XRS1_HETBA</name>
<feature type="binding site" evidence="1">
    <location>
        <position position="83"/>
    </location>
    <ligand>
        <name>Zn(2+)</name>
        <dbReference type="ChEBI" id="CHEBI:29105"/>
    </ligand>
</feature>
<evidence type="ECO:0000313" key="4">
    <source>
        <dbReference type="WBParaSite" id="Hba_20435"/>
    </source>
</evidence>
<keyword evidence="2" id="KW-0472">Membrane</keyword>
<protein>
    <submittedName>
        <fullName evidence="4">MOB kinase activator-like 3</fullName>
    </submittedName>
</protein>
<feature type="binding site" evidence="1">
    <location>
        <position position="170"/>
    </location>
    <ligand>
        <name>Zn(2+)</name>
        <dbReference type="ChEBI" id="CHEBI:29105"/>
    </ligand>
</feature>
<keyword evidence="1" id="KW-0862">Zinc</keyword>
<feature type="binding site" evidence="1">
    <location>
        <position position="165"/>
    </location>
    <ligand>
        <name>Zn(2+)</name>
        <dbReference type="ChEBI" id="CHEBI:29105"/>
    </ligand>
</feature>
<proteinExistence type="predicted"/>
<feature type="binding site" evidence="1">
    <location>
        <position position="88"/>
    </location>
    <ligand>
        <name>Zn(2+)</name>
        <dbReference type="ChEBI" id="CHEBI:29105"/>
    </ligand>
</feature>
<feature type="transmembrane region" description="Helical" evidence="2">
    <location>
        <begin position="207"/>
        <end position="224"/>
    </location>
</feature>
<evidence type="ECO:0000313" key="3">
    <source>
        <dbReference type="Proteomes" id="UP000095283"/>
    </source>
</evidence>
<accession>A0A1I7XRS1</accession>